<organism evidence="1 2">
    <name type="scientific">Mycolicibacterium frederiksbergense</name>
    <dbReference type="NCBI Taxonomy" id="117567"/>
    <lineage>
        <taxon>Bacteria</taxon>
        <taxon>Bacillati</taxon>
        <taxon>Actinomycetota</taxon>
        <taxon>Actinomycetes</taxon>
        <taxon>Mycobacteriales</taxon>
        <taxon>Mycobacteriaceae</taxon>
        <taxon>Mycolicibacterium</taxon>
    </lineage>
</organism>
<dbReference type="RefSeq" id="WP_280832726.1">
    <property type="nucleotide sequence ID" value="NZ_JARXVE010000003.1"/>
</dbReference>
<sequence>MALAIRNVHSVFRAPLRGRFADRTIDRTIARVWARRNLTAEERANLHARSTTPLAVLTASLGGHPRF</sequence>
<reference evidence="1 2" key="1">
    <citation type="submission" date="2023-04" db="EMBL/GenBank/DDBJ databases">
        <title>Forest soil microbial communities from Buena Vista Peninsula, Colon Province, Panama.</title>
        <authorList>
            <person name="Bouskill N."/>
        </authorList>
    </citation>
    <scope>NUCLEOTIDE SEQUENCE [LARGE SCALE GENOMIC DNA]</scope>
    <source>
        <strain evidence="1 2">AC80</strain>
    </source>
</reference>
<dbReference type="EMBL" id="JARXVE010000003">
    <property type="protein sequence ID" value="MDH6196019.1"/>
    <property type="molecule type" value="Genomic_DNA"/>
</dbReference>
<gene>
    <name evidence="1" type="ORF">M2272_002659</name>
</gene>
<accession>A0ABT6KZA8</accession>
<comment type="caution">
    <text evidence="1">The sequence shown here is derived from an EMBL/GenBank/DDBJ whole genome shotgun (WGS) entry which is preliminary data.</text>
</comment>
<name>A0ABT6KZA8_9MYCO</name>
<dbReference type="Proteomes" id="UP001160130">
    <property type="component" value="Unassembled WGS sequence"/>
</dbReference>
<evidence type="ECO:0000313" key="1">
    <source>
        <dbReference type="EMBL" id="MDH6196019.1"/>
    </source>
</evidence>
<proteinExistence type="predicted"/>
<evidence type="ECO:0000313" key="2">
    <source>
        <dbReference type="Proteomes" id="UP001160130"/>
    </source>
</evidence>
<protein>
    <submittedName>
        <fullName evidence="1">Uncharacterized protein</fullName>
    </submittedName>
</protein>
<keyword evidence="2" id="KW-1185">Reference proteome</keyword>